<keyword evidence="2" id="KW-1185">Reference proteome</keyword>
<evidence type="ECO:0000313" key="1">
    <source>
        <dbReference type="EMBL" id="PYI25005.1"/>
    </source>
</evidence>
<gene>
    <name evidence="1" type="ORF">BP00DRAFT_431696</name>
</gene>
<dbReference type="EMBL" id="KZ825696">
    <property type="protein sequence ID" value="PYI25005.1"/>
    <property type="molecule type" value="Genomic_DNA"/>
</dbReference>
<name>A0A2V5HKM0_9EURO</name>
<evidence type="ECO:0000313" key="2">
    <source>
        <dbReference type="Proteomes" id="UP000248817"/>
    </source>
</evidence>
<accession>A0A2V5HKM0</accession>
<sequence length="182" mass="20675">MPREHKEDPSDATYICDTDGYRLQRGCYYHVRLPGGDGRKMSIVAPQDKRYDYFGPLCFGPEHAALFSLHEDNESWVSDQKARLNVQRARGAEEHGISASVDAIYWHYKKQGETLHGHRTSSGETIIWGNWMGGTLHLSETPIVDPLFDENYYPAVFTPSRDKEANAQMGNFAVEFVYVGDL</sequence>
<protein>
    <submittedName>
        <fullName evidence="1">Uncharacterized protein</fullName>
    </submittedName>
</protein>
<organism evidence="1 2">
    <name type="scientific">Aspergillus indologenus CBS 114.80</name>
    <dbReference type="NCBI Taxonomy" id="1450541"/>
    <lineage>
        <taxon>Eukaryota</taxon>
        <taxon>Fungi</taxon>
        <taxon>Dikarya</taxon>
        <taxon>Ascomycota</taxon>
        <taxon>Pezizomycotina</taxon>
        <taxon>Eurotiomycetes</taxon>
        <taxon>Eurotiomycetidae</taxon>
        <taxon>Eurotiales</taxon>
        <taxon>Aspergillaceae</taxon>
        <taxon>Aspergillus</taxon>
        <taxon>Aspergillus subgen. Circumdati</taxon>
    </lineage>
</organism>
<proteinExistence type="predicted"/>
<reference evidence="1 2" key="1">
    <citation type="submission" date="2018-02" db="EMBL/GenBank/DDBJ databases">
        <title>The genomes of Aspergillus section Nigri reveals drivers in fungal speciation.</title>
        <authorList>
            <consortium name="DOE Joint Genome Institute"/>
            <person name="Vesth T.C."/>
            <person name="Nybo J."/>
            <person name="Theobald S."/>
            <person name="Brandl J."/>
            <person name="Frisvad J.C."/>
            <person name="Nielsen K.F."/>
            <person name="Lyhne E.K."/>
            <person name="Kogle M.E."/>
            <person name="Kuo A."/>
            <person name="Riley R."/>
            <person name="Clum A."/>
            <person name="Nolan M."/>
            <person name="Lipzen A."/>
            <person name="Salamov A."/>
            <person name="Henrissat B."/>
            <person name="Wiebenga A."/>
            <person name="De vries R.P."/>
            <person name="Grigoriev I.V."/>
            <person name="Mortensen U.H."/>
            <person name="Andersen M.R."/>
            <person name="Baker S.E."/>
        </authorList>
    </citation>
    <scope>NUCLEOTIDE SEQUENCE [LARGE SCALE GENOMIC DNA]</scope>
    <source>
        <strain evidence="1 2">CBS 114.80</strain>
    </source>
</reference>
<dbReference type="Proteomes" id="UP000248817">
    <property type="component" value="Unassembled WGS sequence"/>
</dbReference>
<dbReference type="AlphaFoldDB" id="A0A2V5HKM0"/>